<dbReference type="PANTHER" id="PTHR15682">
    <property type="entry name" value="UNHEALTHY RIBOSOME BIOGENESIS PROTEIN 2 HOMOLOG"/>
    <property type="match status" value="1"/>
</dbReference>
<dbReference type="OMA" id="MNKLILH"/>
<dbReference type="SUPFAM" id="SSF48371">
    <property type="entry name" value="ARM repeat"/>
    <property type="match status" value="1"/>
</dbReference>
<dbReference type="InterPro" id="IPR052609">
    <property type="entry name" value="Ribosome_Biogenesis_Reg"/>
</dbReference>
<organism evidence="2 3">
    <name type="scientific">Zootermopsis nevadensis</name>
    <name type="common">Dampwood termite</name>
    <dbReference type="NCBI Taxonomy" id="136037"/>
    <lineage>
        <taxon>Eukaryota</taxon>
        <taxon>Metazoa</taxon>
        <taxon>Ecdysozoa</taxon>
        <taxon>Arthropoda</taxon>
        <taxon>Hexapoda</taxon>
        <taxon>Insecta</taxon>
        <taxon>Pterygota</taxon>
        <taxon>Neoptera</taxon>
        <taxon>Polyneoptera</taxon>
        <taxon>Dictyoptera</taxon>
        <taxon>Blattodea</taxon>
        <taxon>Blattoidea</taxon>
        <taxon>Termitoidae</taxon>
        <taxon>Termopsidae</taxon>
        <taxon>Zootermopsis</taxon>
    </lineage>
</organism>
<dbReference type="Proteomes" id="UP000027135">
    <property type="component" value="Unassembled WGS sequence"/>
</dbReference>
<dbReference type="FunCoup" id="A0A067QS61">
    <property type="interactions" value="44"/>
</dbReference>
<evidence type="ECO:0000259" key="1">
    <source>
        <dbReference type="Pfam" id="PF10441"/>
    </source>
</evidence>
<dbReference type="STRING" id="136037.A0A067QS61"/>
<dbReference type="InterPro" id="IPR018849">
    <property type="entry name" value="Urb2/Npa2_C"/>
</dbReference>
<dbReference type="InParanoid" id="A0A067QS61"/>
<accession>A0A067QS61</accession>
<evidence type="ECO:0000313" key="3">
    <source>
        <dbReference type="Proteomes" id="UP000027135"/>
    </source>
</evidence>
<dbReference type="PANTHER" id="PTHR15682:SF2">
    <property type="entry name" value="UNHEALTHY RIBOSOME BIOGENESIS PROTEIN 2 HOMOLOG"/>
    <property type="match status" value="1"/>
</dbReference>
<dbReference type="Pfam" id="PF10441">
    <property type="entry name" value="Urb2"/>
    <property type="match status" value="1"/>
</dbReference>
<sequence>MALSGELLRRLDQEVEPLPKRLRLALAAFESNDLPVQRKEELILNWLCEYGEKNRNAEDIWSVLKACFNSSHMKKLSGANIRPPVKYYVSQILCELLKSENICKNSKCVVLECAVCVLENTNFQHFFKRQLEQLFDYISLILNVINEENVDCYTRILQTICVFNKQVFQKELFSVLFIQKTLQPIIKVLEFIPSCHVTDSAASHVRFEIFKCVQQVLFPKSRSREMSLALMSLFVGNADNHSAVLKTLFECLSSAVVNSESDVTVNLFSIVLQAFVSSYKGDTVCVHRMFITLCYFVGFKPEVKFNSDDNYQSLLKHKKFKKLFPECHIKKAVEVNGTSLKVTKNLLVILSDANIPLNDSDEVPFEEWLQALIPAVFSSTSEDSISVVILEVMCAFIHLKPLIFEPKTSEILEHVMLAKKQTKEIKVAYVTFFCDTLKMFVKLSRLQKFVAKLLNLGTTLGVREVKKLPALPDILPSEFCTEFQIAVGLLPGGQTVELMRTLMFHLNQDCVAVLEKQQGDCPLLIVQIISKLMCHFLRGTRVADHSVPAQVASKFSNLMTGLQDLLGKLGQALLHREHNCLLMVAFLQLCYNWGELRILSIRYSVRLESDMNLQLAALQEDISATNLSYLHPYLCSELWNLVAQRISNFGEADCKELLVKLILQKLRAVFLYVDSKKTRHDTALSTARHLVSHIRDSWPIILTGTNALLVVPFMNPEQLECLANHIVQEISSNSETSSELLDALKNSSVQENRLFISAFTCAALKGIMKLFSGTKRKRDSLGHQVGPLSVAREVLAKIDPFQIFSCLSKNDPEALTPVLTDMANIVNEAFQKEKEISVANGWKLDMAALQRYLHILKLLPLQHTPSTLKSVVVVSVIALVITLEGSDVSREEEQFSNVRSLLFRNLLLGILDSPGPPDICSYLNMGWLTCWMMSVDLPLSRDMLCLLFQRLFESCLSHSSALPQLQDALPILQKQSSNHFLDVKALEPSVTLLKVVTKCPNEHENSDDHSLCLKYQRRLSRGIIKIIQDLNGAIGCPVVSDGFNLVLIQCLKEGDAKQLEKLTPHLGTVINTCLSQVQSKDIPAESYPIKSSLDILATLLQYKAQLQTVLPPDFICRIWAELASLDMSDCIGSLCSSEYMQLVFEAATEKELYPILQDLKAVTKSAIQSPVKPQLLKARLSIWKSVIQSKFSDGRNNARKMALEQLCHMLIVFVNQWGMTNATCVENGILPVLELLLAITQNSILFMSPEILDLCFESVGTALTINSPETLSICFVSLRLLQTLMKSRESLVLDRIPSLLQCYRQVATTVAAHGHVDLKYSPAEVKQCAVCAHRLERLTNVFKEYKPHFARVAAYIVADFLQNFETYTLYPEVKIHYSNCIHSLLSICDSHAILFLSRTLTPASQLLLKTFYDTYKKFHRFTGKV</sequence>
<keyword evidence="3" id="KW-1185">Reference proteome</keyword>
<evidence type="ECO:0000313" key="2">
    <source>
        <dbReference type="EMBL" id="KDR08120.1"/>
    </source>
</evidence>
<proteinExistence type="predicted"/>
<feature type="domain" description="Nucleolar 27S pre-rRNA processing Urb2/Npa2 C-terminal" evidence="1">
    <location>
        <begin position="1232"/>
        <end position="1424"/>
    </location>
</feature>
<name>A0A067QS61_ZOONE</name>
<reference evidence="2 3" key="1">
    <citation type="journal article" date="2014" name="Nat. Commun.">
        <title>Molecular traces of alternative social organization in a termite genome.</title>
        <authorList>
            <person name="Terrapon N."/>
            <person name="Li C."/>
            <person name="Robertson H.M."/>
            <person name="Ji L."/>
            <person name="Meng X."/>
            <person name="Booth W."/>
            <person name="Chen Z."/>
            <person name="Childers C.P."/>
            <person name="Glastad K.M."/>
            <person name="Gokhale K."/>
            <person name="Gowin J."/>
            <person name="Gronenberg W."/>
            <person name="Hermansen R.A."/>
            <person name="Hu H."/>
            <person name="Hunt B.G."/>
            <person name="Huylmans A.K."/>
            <person name="Khalil S.M."/>
            <person name="Mitchell R.D."/>
            <person name="Munoz-Torres M.C."/>
            <person name="Mustard J.A."/>
            <person name="Pan H."/>
            <person name="Reese J.T."/>
            <person name="Scharf M.E."/>
            <person name="Sun F."/>
            <person name="Vogel H."/>
            <person name="Xiao J."/>
            <person name="Yang W."/>
            <person name="Yang Z."/>
            <person name="Yang Z."/>
            <person name="Zhou J."/>
            <person name="Zhu J."/>
            <person name="Brent C.S."/>
            <person name="Elsik C.G."/>
            <person name="Goodisman M.A."/>
            <person name="Liberles D.A."/>
            <person name="Roe R.M."/>
            <person name="Vargo E.L."/>
            <person name="Vilcinskas A."/>
            <person name="Wang J."/>
            <person name="Bornberg-Bauer E."/>
            <person name="Korb J."/>
            <person name="Zhang G."/>
            <person name="Liebig J."/>
        </authorList>
    </citation>
    <scope>NUCLEOTIDE SEQUENCE [LARGE SCALE GENOMIC DNA]</scope>
    <source>
        <tissue evidence="2">Whole organism</tissue>
    </source>
</reference>
<dbReference type="InterPro" id="IPR016024">
    <property type="entry name" value="ARM-type_fold"/>
</dbReference>
<dbReference type="GO" id="GO:0042254">
    <property type="term" value="P:ribosome biogenesis"/>
    <property type="evidence" value="ECO:0007669"/>
    <property type="project" value="TreeGrafter"/>
</dbReference>
<dbReference type="EMBL" id="KK853366">
    <property type="protein sequence ID" value="KDR08120.1"/>
    <property type="molecule type" value="Genomic_DNA"/>
</dbReference>
<protein>
    <submittedName>
        <fullName evidence="2">Unhealthy ribosome biogenesis protein 2-like protein</fullName>
    </submittedName>
</protein>
<dbReference type="GO" id="GO:0005730">
    <property type="term" value="C:nucleolus"/>
    <property type="evidence" value="ECO:0007669"/>
    <property type="project" value="TreeGrafter"/>
</dbReference>
<dbReference type="eggNOG" id="ENOG502S651">
    <property type="taxonomic scope" value="Eukaryota"/>
</dbReference>
<dbReference type="OrthoDB" id="160374at2759"/>
<gene>
    <name evidence="2" type="ORF">L798_01653</name>
</gene>